<dbReference type="Proteomes" id="UP000756132">
    <property type="component" value="Chromosome 6"/>
</dbReference>
<dbReference type="SUPFAM" id="SSF52833">
    <property type="entry name" value="Thioredoxin-like"/>
    <property type="match status" value="1"/>
</dbReference>
<evidence type="ECO:0000256" key="1">
    <source>
        <dbReference type="ARBA" id="ARBA00008987"/>
    </source>
</evidence>
<dbReference type="OrthoDB" id="78947at2759"/>
<gene>
    <name evidence="3" type="ORF">CLAFUR5_07062</name>
</gene>
<evidence type="ECO:0000313" key="4">
    <source>
        <dbReference type="Proteomes" id="UP000756132"/>
    </source>
</evidence>
<reference evidence="3" key="1">
    <citation type="submission" date="2021-12" db="EMBL/GenBank/DDBJ databases">
        <authorList>
            <person name="Zaccaron A."/>
            <person name="Stergiopoulos I."/>
        </authorList>
    </citation>
    <scope>NUCLEOTIDE SEQUENCE</scope>
    <source>
        <strain evidence="3">Race5_Kim</strain>
    </source>
</reference>
<dbReference type="InterPro" id="IPR045108">
    <property type="entry name" value="TXNDC17-like"/>
</dbReference>
<dbReference type="GO" id="GO:0047134">
    <property type="term" value="F:protein-disulfide reductase [NAD(P)H] activity"/>
    <property type="evidence" value="ECO:0007669"/>
    <property type="project" value="InterPro"/>
</dbReference>
<comment type="similarity">
    <text evidence="1">Belongs to the thioredoxin family.</text>
</comment>
<dbReference type="Gene3D" id="3.40.30.10">
    <property type="entry name" value="Glutaredoxin"/>
    <property type="match status" value="1"/>
</dbReference>
<reference evidence="3" key="2">
    <citation type="journal article" date="2022" name="Microb. Genom.">
        <title>A chromosome-scale genome assembly of the tomato pathogen Cladosporium fulvum reveals a compartmentalized genome architecture and the presence of a dispensable chromosome.</title>
        <authorList>
            <person name="Zaccaron A.Z."/>
            <person name="Chen L.H."/>
            <person name="Samaras A."/>
            <person name="Stergiopoulos I."/>
        </authorList>
    </citation>
    <scope>NUCLEOTIDE SEQUENCE</scope>
    <source>
        <strain evidence="3">Race5_Kim</strain>
    </source>
</reference>
<dbReference type="AlphaFoldDB" id="A0A9Q8P9W0"/>
<dbReference type="InterPro" id="IPR036249">
    <property type="entry name" value="Thioredoxin-like_sf"/>
</dbReference>
<dbReference type="GeneID" id="71986940"/>
<evidence type="ECO:0000313" key="3">
    <source>
        <dbReference type="EMBL" id="UJO18526.1"/>
    </source>
</evidence>
<feature type="domain" description="Thioredoxin" evidence="2">
    <location>
        <begin position="19"/>
        <end position="98"/>
    </location>
</feature>
<dbReference type="PANTHER" id="PTHR12452:SF0">
    <property type="entry name" value="THIOREDOXIN DOMAIN-CONTAINING PROTEIN 17"/>
    <property type="match status" value="1"/>
</dbReference>
<protein>
    <submittedName>
        <fullName evidence="3">Thioredoxin domain-containing protein</fullName>
    </submittedName>
</protein>
<dbReference type="KEGG" id="ffu:CLAFUR5_07062"/>
<keyword evidence="4" id="KW-1185">Reference proteome</keyword>
<accession>A0A9Q8P9W0</accession>
<dbReference type="OMA" id="DYDCLDA"/>
<organism evidence="3 4">
    <name type="scientific">Passalora fulva</name>
    <name type="common">Tomato leaf mold</name>
    <name type="synonym">Cladosporium fulvum</name>
    <dbReference type="NCBI Taxonomy" id="5499"/>
    <lineage>
        <taxon>Eukaryota</taxon>
        <taxon>Fungi</taxon>
        <taxon>Dikarya</taxon>
        <taxon>Ascomycota</taxon>
        <taxon>Pezizomycotina</taxon>
        <taxon>Dothideomycetes</taxon>
        <taxon>Dothideomycetidae</taxon>
        <taxon>Mycosphaerellales</taxon>
        <taxon>Mycosphaerellaceae</taxon>
        <taxon>Fulvia</taxon>
    </lineage>
</organism>
<proteinExistence type="inferred from homology"/>
<dbReference type="InterPro" id="IPR010357">
    <property type="entry name" value="TXNDC17_dom"/>
</dbReference>
<dbReference type="PANTHER" id="PTHR12452">
    <property type="entry name" value="42-9-9 PROTEIN-RELATED"/>
    <property type="match status" value="1"/>
</dbReference>
<name>A0A9Q8P9W0_PASFU</name>
<dbReference type="Pfam" id="PF06110">
    <property type="entry name" value="TXD17-like_Trx"/>
    <property type="match status" value="1"/>
</dbReference>
<dbReference type="GO" id="GO:0005829">
    <property type="term" value="C:cytosol"/>
    <property type="evidence" value="ECO:0007669"/>
    <property type="project" value="TreeGrafter"/>
</dbReference>
<dbReference type="RefSeq" id="XP_047762892.1">
    <property type="nucleotide sequence ID" value="XM_047906210.1"/>
</dbReference>
<dbReference type="EMBL" id="CP090168">
    <property type="protein sequence ID" value="UJO18526.1"/>
    <property type="molecule type" value="Genomic_DNA"/>
</dbReference>
<evidence type="ECO:0000259" key="2">
    <source>
        <dbReference type="Pfam" id="PF06110"/>
    </source>
</evidence>
<sequence>MPILPAFEIPDTAAALPVDDSSFFIAFLSSKDPATQQPWCPDVRATLPTLEATFQRDESPTAAFVEVGQRAEWRDPSNVFRTKWNVHNVPTLVRFQRVGDSVKEVGRLTEGEIMDAERLQRLVSGEGAL</sequence>